<gene>
    <name evidence="2" type="ORF">ERS075579_00615</name>
</gene>
<dbReference type="Pfam" id="PF12867">
    <property type="entry name" value="DinB_2"/>
    <property type="match status" value="1"/>
</dbReference>
<dbReference type="Gene3D" id="1.20.120.450">
    <property type="entry name" value="dinb family like domain"/>
    <property type="match status" value="1"/>
</dbReference>
<reference evidence="2 3" key="1">
    <citation type="submission" date="2015-03" db="EMBL/GenBank/DDBJ databases">
        <authorList>
            <person name="Murphy D."/>
        </authorList>
    </citation>
    <scope>NUCLEOTIDE SEQUENCE [LARGE SCALE GENOMIC DNA]</scope>
    <source>
        <strain evidence="2 3">PAP088</strain>
    </source>
</reference>
<dbReference type="GO" id="GO:0016853">
    <property type="term" value="F:isomerase activity"/>
    <property type="evidence" value="ECO:0007669"/>
    <property type="project" value="UniProtKB-KW"/>
</dbReference>
<organism evidence="2 3">
    <name type="scientific">Mycobacteroides abscessus</name>
    <dbReference type="NCBI Taxonomy" id="36809"/>
    <lineage>
        <taxon>Bacteria</taxon>
        <taxon>Bacillati</taxon>
        <taxon>Actinomycetota</taxon>
        <taxon>Actinomycetes</taxon>
        <taxon>Mycobacteriales</taxon>
        <taxon>Mycobacteriaceae</taxon>
        <taxon>Mycobacteroides</taxon>
    </lineage>
</organism>
<evidence type="ECO:0000313" key="3">
    <source>
        <dbReference type="Proteomes" id="UP000045782"/>
    </source>
</evidence>
<evidence type="ECO:0000313" key="2">
    <source>
        <dbReference type="EMBL" id="CPV34914.1"/>
    </source>
</evidence>
<dbReference type="RefSeq" id="WP_005057852.1">
    <property type="nucleotide sequence ID" value="NZ_CP014951.1"/>
</dbReference>
<dbReference type="InterPro" id="IPR034660">
    <property type="entry name" value="DinB/YfiT-like"/>
</dbReference>
<proteinExistence type="predicted"/>
<dbReference type="EMBL" id="CSWP01000001">
    <property type="protein sequence ID" value="CPV34914.1"/>
    <property type="molecule type" value="Genomic_DNA"/>
</dbReference>
<dbReference type="Proteomes" id="UP000045782">
    <property type="component" value="Unassembled WGS sequence"/>
</dbReference>
<evidence type="ECO:0000259" key="1">
    <source>
        <dbReference type="Pfam" id="PF12867"/>
    </source>
</evidence>
<keyword evidence="2" id="KW-0413">Isomerase</keyword>
<protein>
    <submittedName>
        <fullName evidence="2">Mycothiol maleylpyruvate isomerase N-terminal domain protein</fullName>
    </submittedName>
</protein>
<dbReference type="SUPFAM" id="SSF109854">
    <property type="entry name" value="DinB/YfiT-like putative metalloenzymes"/>
    <property type="match status" value="1"/>
</dbReference>
<accession>A0A0U0ZJC2</accession>
<feature type="domain" description="DinB-like" evidence="1">
    <location>
        <begin position="52"/>
        <end position="168"/>
    </location>
</feature>
<sequence length="176" mass="19760">MPITPDTKDWTWVLESRCGECGFDPTATSFDQIPHIVRENLAAWQPVLAGPDVRLRPDEQTWSPLEYGAHVRDVFRIFLTRLRLMLAEDDPLFENWDQDRTAVEDRYAEQDPATVADELAAAGEAVAAAFAAVPRSALRRRGRRSNGSVFTVTTLGLYFVHDPVHHLNDVSRSAAD</sequence>
<dbReference type="AlphaFoldDB" id="A0A0U0ZJC2"/>
<dbReference type="InterPro" id="IPR024775">
    <property type="entry name" value="DinB-like"/>
</dbReference>
<keyword evidence="2" id="KW-0670">Pyruvate</keyword>
<name>A0A0U0ZJC2_9MYCO</name>